<gene>
    <name evidence="2" type="ORF">TBK1r_76770</name>
</gene>
<protein>
    <recommendedName>
        <fullName evidence="4">Pseudopilin GspJ</fullName>
    </recommendedName>
</protein>
<proteinExistence type="predicted"/>
<accession>A0ABX5Y2Y1</accession>
<evidence type="ECO:0008006" key="4">
    <source>
        <dbReference type="Google" id="ProtNLM"/>
    </source>
</evidence>
<name>A0ABX5Y2Y1_9BACT</name>
<dbReference type="NCBIfam" id="TIGR02532">
    <property type="entry name" value="IV_pilin_GFxxxE"/>
    <property type="match status" value="1"/>
</dbReference>
<dbReference type="Pfam" id="PF07963">
    <property type="entry name" value="N_methyl"/>
    <property type="match status" value="1"/>
</dbReference>
<feature type="region of interest" description="Disordered" evidence="1">
    <location>
        <begin position="1"/>
        <end position="34"/>
    </location>
</feature>
<evidence type="ECO:0000256" key="1">
    <source>
        <dbReference type="SAM" id="MobiDB-lite"/>
    </source>
</evidence>
<feature type="compositionally biased region" description="Low complexity" evidence="1">
    <location>
        <begin position="1"/>
        <end position="23"/>
    </location>
</feature>
<organism evidence="2 3">
    <name type="scientific">Stieleria magnilauensis</name>
    <dbReference type="NCBI Taxonomy" id="2527963"/>
    <lineage>
        <taxon>Bacteria</taxon>
        <taxon>Pseudomonadati</taxon>
        <taxon>Planctomycetota</taxon>
        <taxon>Planctomycetia</taxon>
        <taxon>Pirellulales</taxon>
        <taxon>Pirellulaceae</taxon>
        <taxon>Stieleria</taxon>
    </lineage>
</organism>
<sequence>MSSVPVSHNSSQSQAMSPISSASRMTEHRVGRSVARAGARLPSVCGSSRPVHDRGGYTLIEMIAAMAAASLLMLGLATSVVISTSLVEPKNEDGDRSRDRVIMDRLQHDLRYATNIDSTSGYGVSIERPDLSNQPQSLQYESYMDGLMRNVSGGASTQLDPLAPTVNHYVDGYTAPTSNLNSLRPRIRDVSTAVTSGGSASSLTIQIPDGARPGDLLLLVVSSRNAFYVNTSPSGWQPLFLAYNAGIVLDVHGQWMSTSTPDTYLLSFFWGGDVVAAVLAIEHANGSWPFGWSGSSFGTSINGSTSTYPRPLENTDTIGERTLNLQFIASTGAPSPQTSLGIASFSECVNEVGSPGTSGECSLGIAFRTGPMPAMAITPHVLHQQSSSWTTIAIEVEGESE</sequence>
<evidence type="ECO:0000313" key="3">
    <source>
        <dbReference type="Proteomes" id="UP000318081"/>
    </source>
</evidence>
<keyword evidence="3" id="KW-1185">Reference proteome</keyword>
<dbReference type="EMBL" id="CP036432">
    <property type="protein sequence ID" value="QDV88642.1"/>
    <property type="molecule type" value="Genomic_DNA"/>
</dbReference>
<reference evidence="2 3" key="1">
    <citation type="submission" date="2019-02" db="EMBL/GenBank/DDBJ databases">
        <title>Deep-cultivation of Planctomycetes and their phenomic and genomic characterization uncovers novel biology.</title>
        <authorList>
            <person name="Wiegand S."/>
            <person name="Jogler M."/>
            <person name="Boedeker C."/>
            <person name="Pinto D."/>
            <person name="Vollmers J."/>
            <person name="Rivas-Marin E."/>
            <person name="Kohn T."/>
            <person name="Peeters S.H."/>
            <person name="Heuer A."/>
            <person name="Rast P."/>
            <person name="Oberbeckmann S."/>
            <person name="Bunk B."/>
            <person name="Jeske O."/>
            <person name="Meyerdierks A."/>
            <person name="Storesund J.E."/>
            <person name="Kallscheuer N."/>
            <person name="Luecker S."/>
            <person name="Lage O.M."/>
            <person name="Pohl T."/>
            <person name="Merkel B.J."/>
            <person name="Hornburger P."/>
            <person name="Mueller R.-W."/>
            <person name="Bruemmer F."/>
            <person name="Labrenz M."/>
            <person name="Spormann A.M."/>
            <person name="Op den Camp H."/>
            <person name="Overmann J."/>
            <person name="Amann R."/>
            <person name="Jetten M.S.M."/>
            <person name="Mascher T."/>
            <person name="Medema M.H."/>
            <person name="Devos D.P."/>
            <person name="Kaster A.-K."/>
            <person name="Ovreas L."/>
            <person name="Rohde M."/>
            <person name="Galperin M.Y."/>
            <person name="Jogler C."/>
        </authorList>
    </citation>
    <scope>NUCLEOTIDE SEQUENCE [LARGE SCALE GENOMIC DNA]</scope>
    <source>
        <strain evidence="2 3">TBK1r</strain>
    </source>
</reference>
<evidence type="ECO:0000313" key="2">
    <source>
        <dbReference type="EMBL" id="QDV88642.1"/>
    </source>
</evidence>
<dbReference type="InterPro" id="IPR012902">
    <property type="entry name" value="N_methyl_site"/>
</dbReference>
<dbReference type="Proteomes" id="UP000318081">
    <property type="component" value="Chromosome"/>
</dbReference>